<keyword evidence="1" id="KW-1133">Transmembrane helix</keyword>
<name>A0ABV5WEH5_9BACI</name>
<reference evidence="2 3" key="1">
    <citation type="submission" date="2024-09" db="EMBL/GenBank/DDBJ databases">
        <authorList>
            <person name="Sun Q."/>
            <person name="Mori K."/>
        </authorList>
    </citation>
    <scope>NUCLEOTIDE SEQUENCE [LARGE SCALE GENOMIC DNA]</scope>
    <source>
        <strain evidence="2 3">JCM 11201</strain>
    </source>
</reference>
<evidence type="ECO:0000313" key="2">
    <source>
        <dbReference type="EMBL" id="MFB9759019.1"/>
    </source>
</evidence>
<keyword evidence="1" id="KW-0812">Transmembrane</keyword>
<evidence type="ECO:0000313" key="3">
    <source>
        <dbReference type="Proteomes" id="UP001589609"/>
    </source>
</evidence>
<dbReference type="RefSeq" id="WP_379949305.1">
    <property type="nucleotide sequence ID" value="NZ_JBHMAF010000051.1"/>
</dbReference>
<keyword evidence="3" id="KW-1185">Reference proteome</keyword>
<organism evidence="2 3">
    <name type="scientific">Ectobacillus funiculus</name>
    <dbReference type="NCBI Taxonomy" id="137993"/>
    <lineage>
        <taxon>Bacteria</taxon>
        <taxon>Bacillati</taxon>
        <taxon>Bacillota</taxon>
        <taxon>Bacilli</taxon>
        <taxon>Bacillales</taxon>
        <taxon>Bacillaceae</taxon>
        <taxon>Ectobacillus</taxon>
    </lineage>
</organism>
<protein>
    <recommendedName>
        <fullName evidence="4">DUF4203 domain-containing protein</fullName>
    </recommendedName>
</protein>
<sequence>MSIYTPTVLALCFISVLASAYTSKNKGTLMEYMVFIMSFSMTISLSLGFYFGMIFKGNLVSSILLSMVIGGGIGLLIGLRFHLYSALEGLFSGLMAGMMGAMTTEMLNMQQTHTVLLISILLAITFTLFCTIQFLSETFSGYTSRRFFFLLSIGIMILLTVFVTFPNFHPNGSSEHEQHMQHH</sequence>
<feature type="transmembrane region" description="Helical" evidence="1">
    <location>
        <begin position="83"/>
        <end position="102"/>
    </location>
</feature>
<feature type="transmembrane region" description="Helical" evidence="1">
    <location>
        <begin position="59"/>
        <end position="77"/>
    </location>
</feature>
<feature type="transmembrane region" description="Helical" evidence="1">
    <location>
        <begin position="32"/>
        <end position="52"/>
    </location>
</feature>
<comment type="caution">
    <text evidence="2">The sequence shown here is derived from an EMBL/GenBank/DDBJ whole genome shotgun (WGS) entry which is preliminary data.</text>
</comment>
<evidence type="ECO:0008006" key="4">
    <source>
        <dbReference type="Google" id="ProtNLM"/>
    </source>
</evidence>
<proteinExistence type="predicted"/>
<feature type="transmembrane region" description="Helical" evidence="1">
    <location>
        <begin position="114"/>
        <end position="135"/>
    </location>
</feature>
<gene>
    <name evidence="2" type="ORF">ACFFMS_11165</name>
</gene>
<dbReference type="EMBL" id="JBHMAF010000051">
    <property type="protein sequence ID" value="MFB9759019.1"/>
    <property type="molecule type" value="Genomic_DNA"/>
</dbReference>
<accession>A0ABV5WEH5</accession>
<evidence type="ECO:0000256" key="1">
    <source>
        <dbReference type="SAM" id="Phobius"/>
    </source>
</evidence>
<keyword evidence="1" id="KW-0472">Membrane</keyword>
<dbReference type="Proteomes" id="UP001589609">
    <property type="component" value="Unassembled WGS sequence"/>
</dbReference>
<feature type="transmembrane region" description="Helical" evidence="1">
    <location>
        <begin position="147"/>
        <end position="165"/>
    </location>
</feature>